<dbReference type="OrthoDB" id="3685327at2759"/>
<feature type="signal peptide" evidence="1">
    <location>
        <begin position="1"/>
        <end position="20"/>
    </location>
</feature>
<protein>
    <recommendedName>
        <fullName evidence="2">DUF7888 domain-containing protein</fullName>
    </recommendedName>
</protein>
<evidence type="ECO:0000256" key="1">
    <source>
        <dbReference type="SAM" id="SignalP"/>
    </source>
</evidence>
<dbReference type="Pfam" id="PF25411">
    <property type="entry name" value="DUF7888"/>
    <property type="match status" value="1"/>
</dbReference>
<reference evidence="4" key="1">
    <citation type="submission" date="2016-03" db="EMBL/GenBank/DDBJ databases">
        <authorList>
            <person name="Guldener U."/>
        </authorList>
    </citation>
    <scope>NUCLEOTIDE SEQUENCE [LARGE SCALE GENOMIC DNA]</scope>
    <source>
        <strain evidence="4">04CH-RAC-A.6.1</strain>
    </source>
</reference>
<accession>A0A1E1LC96</accession>
<feature type="chain" id="PRO_5009446875" description="DUF7888 domain-containing protein" evidence="1">
    <location>
        <begin position="21"/>
        <end position="177"/>
    </location>
</feature>
<gene>
    <name evidence="3" type="ORF">RAG0_13268</name>
</gene>
<dbReference type="InterPro" id="IPR057210">
    <property type="entry name" value="DUF7888"/>
</dbReference>
<dbReference type="AlphaFoldDB" id="A0A1E1LC96"/>
<dbReference type="EMBL" id="FJUX01000101">
    <property type="protein sequence ID" value="CZT08034.1"/>
    <property type="molecule type" value="Genomic_DNA"/>
</dbReference>
<evidence type="ECO:0000313" key="4">
    <source>
        <dbReference type="Proteomes" id="UP000178912"/>
    </source>
</evidence>
<feature type="domain" description="DUF7888" evidence="2">
    <location>
        <begin position="61"/>
        <end position="173"/>
    </location>
</feature>
<proteinExistence type="predicted"/>
<sequence>MFFSKTLIALTVGFVAFSTASPVIKRGIVQTDTGKANIKPAIVANKAVIDVNGSPRSSADVGGTMGDIVIKVIDLVQGLVDKDLERRRRFTQETTAAIAATFPGKTVVMSNVGYSLSCTPEALTSTKYKAKVGSDVSYDVLIIGAACKFNLEGDGGFENWAYVPAGTCKGDGKAINC</sequence>
<dbReference type="Proteomes" id="UP000178912">
    <property type="component" value="Unassembled WGS sequence"/>
</dbReference>
<evidence type="ECO:0000313" key="3">
    <source>
        <dbReference type="EMBL" id="CZT08034.1"/>
    </source>
</evidence>
<name>A0A1E1LC96_9HELO</name>
<keyword evidence="4" id="KW-1185">Reference proteome</keyword>
<evidence type="ECO:0000259" key="2">
    <source>
        <dbReference type="Pfam" id="PF25411"/>
    </source>
</evidence>
<keyword evidence="1" id="KW-0732">Signal</keyword>
<organism evidence="3 4">
    <name type="scientific">Rhynchosporium agropyri</name>
    <dbReference type="NCBI Taxonomy" id="914238"/>
    <lineage>
        <taxon>Eukaryota</taxon>
        <taxon>Fungi</taxon>
        <taxon>Dikarya</taxon>
        <taxon>Ascomycota</taxon>
        <taxon>Pezizomycotina</taxon>
        <taxon>Leotiomycetes</taxon>
        <taxon>Helotiales</taxon>
        <taxon>Ploettnerulaceae</taxon>
        <taxon>Rhynchosporium</taxon>
    </lineage>
</organism>